<dbReference type="AlphaFoldDB" id="A0A0D3INJ8"/>
<dbReference type="HOGENOM" id="CLU_1334058_0_0_1"/>
<name>A0A0D3INJ8_EMIH1</name>
<dbReference type="GeneID" id="17259052"/>
<proteinExistence type="predicted"/>
<feature type="domain" description="DUF6314" evidence="1">
    <location>
        <begin position="18"/>
        <end position="169"/>
    </location>
</feature>
<dbReference type="EnsemblProtists" id="EOD12833">
    <property type="protein sequence ID" value="EOD12833"/>
    <property type="gene ID" value="EMIHUDRAFT_357137"/>
</dbReference>
<reference evidence="2" key="2">
    <citation type="submission" date="2024-10" db="UniProtKB">
        <authorList>
            <consortium name="EnsemblProtists"/>
        </authorList>
    </citation>
    <scope>IDENTIFICATION</scope>
</reference>
<organism evidence="2 3">
    <name type="scientific">Emiliania huxleyi (strain CCMP1516)</name>
    <dbReference type="NCBI Taxonomy" id="280463"/>
    <lineage>
        <taxon>Eukaryota</taxon>
        <taxon>Haptista</taxon>
        <taxon>Haptophyta</taxon>
        <taxon>Prymnesiophyceae</taxon>
        <taxon>Isochrysidales</taxon>
        <taxon>Noelaerhabdaceae</taxon>
        <taxon>Emiliania</taxon>
    </lineage>
</organism>
<sequence length="173" mass="19042">MSVKAMRPRTAEAMYDYLRGRWQLTKAMDYTPGGGASGSFAGKATFEPLRCADGGVRLTYLEEGMATLGGRQSIAATKRLLWDLTTAPVKVHFDEALARDPESILASSRFFHAIDLADDPRVDPPPFVHLCDPDTYRGVFAFESDAAFAITWRVTGPKKDGTIIGKYTRTSDE</sequence>
<dbReference type="PaxDb" id="2903-EOD12833"/>
<reference evidence="3" key="1">
    <citation type="journal article" date="2013" name="Nature">
        <title>Pan genome of the phytoplankton Emiliania underpins its global distribution.</title>
        <authorList>
            <person name="Read B.A."/>
            <person name="Kegel J."/>
            <person name="Klute M.J."/>
            <person name="Kuo A."/>
            <person name="Lefebvre S.C."/>
            <person name="Maumus F."/>
            <person name="Mayer C."/>
            <person name="Miller J."/>
            <person name="Monier A."/>
            <person name="Salamov A."/>
            <person name="Young J."/>
            <person name="Aguilar M."/>
            <person name="Claverie J.M."/>
            <person name="Frickenhaus S."/>
            <person name="Gonzalez K."/>
            <person name="Herman E.K."/>
            <person name="Lin Y.C."/>
            <person name="Napier J."/>
            <person name="Ogata H."/>
            <person name="Sarno A.F."/>
            <person name="Shmutz J."/>
            <person name="Schroeder D."/>
            <person name="de Vargas C."/>
            <person name="Verret F."/>
            <person name="von Dassow P."/>
            <person name="Valentin K."/>
            <person name="Van de Peer Y."/>
            <person name="Wheeler G."/>
            <person name="Dacks J.B."/>
            <person name="Delwiche C.F."/>
            <person name="Dyhrman S.T."/>
            <person name="Glockner G."/>
            <person name="John U."/>
            <person name="Richards T."/>
            <person name="Worden A.Z."/>
            <person name="Zhang X."/>
            <person name="Grigoriev I.V."/>
            <person name="Allen A.E."/>
            <person name="Bidle K."/>
            <person name="Borodovsky M."/>
            <person name="Bowler C."/>
            <person name="Brownlee C."/>
            <person name="Cock J.M."/>
            <person name="Elias M."/>
            <person name="Gladyshev V.N."/>
            <person name="Groth M."/>
            <person name="Guda C."/>
            <person name="Hadaegh A."/>
            <person name="Iglesias-Rodriguez M.D."/>
            <person name="Jenkins J."/>
            <person name="Jones B.M."/>
            <person name="Lawson T."/>
            <person name="Leese F."/>
            <person name="Lindquist E."/>
            <person name="Lobanov A."/>
            <person name="Lomsadze A."/>
            <person name="Malik S.B."/>
            <person name="Marsh M.E."/>
            <person name="Mackinder L."/>
            <person name="Mock T."/>
            <person name="Mueller-Roeber B."/>
            <person name="Pagarete A."/>
            <person name="Parker M."/>
            <person name="Probert I."/>
            <person name="Quesneville H."/>
            <person name="Raines C."/>
            <person name="Rensing S.A."/>
            <person name="Riano-Pachon D.M."/>
            <person name="Richier S."/>
            <person name="Rokitta S."/>
            <person name="Shiraiwa Y."/>
            <person name="Soanes D.M."/>
            <person name="van der Giezen M."/>
            <person name="Wahlund T.M."/>
            <person name="Williams B."/>
            <person name="Wilson W."/>
            <person name="Wolfe G."/>
            <person name="Wurch L.L."/>
        </authorList>
    </citation>
    <scope>NUCLEOTIDE SEQUENCE</scope>
</reference>
<dbReference type="OMA" id="FEPLRCA"/>
<evidence type="ECO:0000313" key="2">
    <source>
        <dbReference type="EnsemblProtists" id="EOD12833"/>
    </source>
</evidence>
<dbReference type="Proteomes" id="UP000013827">
    <property type="component" value="Unassembled WGS sequence"/>
</dbReference>
<protein>
    <recommendedName>
        <fullName evidence="1">DUF6314 domain-containing protein</fullName>
    </recommendedName>
</protein>
<dbReference type="Pfam" id="PF19834">
    <property type="entry name" value="DUF6314"/>
    <property type="match status" value="1"/>
</dbReference>
<dbReference type="InterPro" id="IPR045632">
    <property type="entry name" value="DUF6314"/>
</dbReference>
<dbReference type="RefSeq" id="XP_005765262.1">
    <property type="nucleotide sequence ID" value="XM_005765205.1"/>
</dbReference>
<evidence type="ECO:0000313" key="3">
    <source>
        <dbReference type="Proteomes" id="UP000013827"/>
    </source>
</evidence>
<dbReference type="KEGG" id="ehx:EMIHUDRAFT_357137"/>
<keyword evidence="3" id="KW-1185">Reference proteome</keyword>
<accession>A0A0D3INJ8</accession>
<evidence type="ECO:0000259" key="1">
    <source>
        <dbReference type="Pfam" id="PF19834"/>
    </source>
</evidence>